<dbReference type="Pfam" id="PF13191">
    <property type="entry name" value="AAA_16"/>
    <property type="match status" value="1"/>
</dbReference>
<evidence type="ECO:0000256" key="1">
    <source>
        <dbReference type="ARBA" id="ARBA00022741"/>
    </source>
</evidence>
<accession>A0A7W7LMJ9</accession>
<keyword evidence="6" id="KW-1185">Reference proteome</keyword>
<dbReference type="InterPro" id="IPR000792">
    <property type="entry name" value="Tscrpt_reg_LuxR_C"/>
</dbReference>
<reference evidence="5 6" key="1">
    <citation type="submission" date="2020-08" db="EMBL/GenBank/DDBJ databases">
        <title>Genomic Encyclopedia of Type Strains, Phase III (KMG-III): the genomes of soil and plant-associated and newly described type strains.</title>
        <authorList>
            <person name="Whitman W."/>
        </authorList>
    </citation>
    <scope>NUCLEOTIDE SEQUENCE [LARGE SCALE GENOMIC DNA]</scope>
    <source>
        <strain evidence="5 6">CECT 3266</strain>
    </source>
</reference>
<gene>
    <name evidence="5" type="ORF">FHS39_001332</name>
</gene>
<dbReference type="GO" id="GO:0006355">
    <property type="term" value="P:regulation of DNA-templated transcription"/>
    <property type="evidence" value="ECO:0007669"/>
    <property type="project" value="InterPro"/>
</dbReference>
<keyword evidence="1" id="KW-0547">Nucleotide-binding</keyword>
<dbReference type="EMBL" id="JACHJH010000002">
    <property type="protein sequence ID" value="MBB4892321.1"/>
    <property type="molecule type" value="Genomic_DNA"/>
</dbReference>
<dbReference type="SUPFAM" id="SSF46894">
    <property type="entry name" value="C-terminal effector domain of the bipartite response regulators"/>
    <property type="match status" value="1"/>
</dbReference>
<keyword evidence="2" id="KW-0067">ATP-binding</keyword>
<feature type="region of interest" description="Disordered" evidence="3">
    <location>
        <begin position="1"/>
        <end position="20"/>
    </location>
</feature>
<dbReference type="GO" id="GO:0005524">
    <property type="term" value="F:ATP binding"/>
    <property type="evidence" value="ECO:0007669"/>
    <property type="project" value="UniProtKB-KW"/>
</dbReference>
<dbReference type="InterPro" id="IPR041664">
    <property type="entry name" value="AAA_16"/>
</dbReference>
<dbReference type="RefSeq" id="WP_184347233.1">
    <property type="nucleotide sequence ID" value="NZ_JACHJH010000002.1"/>
</dbReference>
<evidence type="ECO:0000313" key="6">
    <source>
        <dbReference type="Proteomes" id="UP000556084"/>
    </source>
</evidence>
<dbReference type="PANTHER" id="PTHR16305:SF35">
    <property type="entry name" value="TRANSCRIPTIONAL ACTIVATOR DOMAIN"/>
    <property type="match status" value="1"/>
</dbReference>
<evidence type="ECO:0000256" key="2">
    <source>
        <dbReference type="ARBA" id="ARBA00022840"/>
    </source>
</evidence>
<dbReference type="GO" id="GO:0003677">
    <property type="term" value="F:DNA binding"/>
    <property type="evidence" value="ECO:0007669"/>
    <property type="project" value="UniProtKB-KW"/>
</dbReference>
<name>A0A7W7LMJ9_9ACTN</name>
<dbReference type="Proteomes" id="UP000556084">
    <property type="component" value="Unassembled WGS sequence"/>
</dbReference>
<dbReference type="PRINTS" id="PR00038">
    <property type="entry name" value="HTHLUXR"/>
</dbReference>
<dbReference type="Gene3D" id="1.10.10.10">
    <property type="entry name" value="Winged helix-like DNA-binding domain superfamily/Winged helix DNA-binding domain"/>
    <property type="match status" value="1"/>
</dbReference>
<dbReference type="GO" id="GO:0005737">
    <property type="term" value="C:cytoplasm"/>
    <property type="evidence" value="ECO:0007669"/>
    <property type="project" value="TreeGrafter"/>
</dbReference>
<dbReference type="CDD" id="cd06170">
    <property type="entry name" value="LuxR_C_like"/>
    <property type="match status" value="1"/>
</dbReference>
<sequence>MSGHGGYGNGQDGGGPAVAPVGRRTELLRLEGELERAHTHGARLVSIGGEPWVGKSRLAGELASRARARGWRVAAGRAVRGGAGLPFAVVVDALDDHVSADVPGAARLEAVFPALGAAYAPAEPVGPDSPQAYWLIRALRTVIEHLARPAGLLLVLDDAHRADPLSRELLAHLAEHPPQAPVVTVLVHRDTASVPLPRGDRDAHAGLHLDVAPLADRDAAALLPPALTAVERRMLLRDAAGLPGLLRALRFPDDSGTTEVYGTWELECGTPPALARSSGAELRASQSPAAWLTACAAAVLGGAFTAQDVARVADVPLRETLSGLDELQREGIVRAVRDSRFRFRHPAVRALVLNASDGGWRVGARTRAQARTAVQPVTRRRELDAARAELGRAPAVAARRLARHTASVEGLLLHARALVASGRPEQAVTGYAAAWPRIDEAGEDVRAEAVESYGLALRLLGRWQDAREVLLGAGGGARVALARQLACAALALESGENIGRQSAAEWAAQAACTASALGDGAGRAHALGLAAAAEAAGGRFEGAAEAASVAAHALDALEPGAWEARLDALSWLTDAQIYVGRRREAERRLTEGFALAFDRGQVPQAGRLALGLATVRLLAEDTTAAADHADVAVETALRCGGGPLAVDALLCRARVHLAAGESVAAGRLAQSAARFAAPLGGMWQERADRRLQDIGVVRRHEDPAAGGEQPGAGLDTLSRREAQVAALVSEGCTNAQIAARLLLSPKTVETYLSRIFKKFGIVSRAQVAHLVGLEAAARR</sequence>
<dbReference type="PANTHER" id="PTHR16305">
    <property type="entry name" value="TESTICULAR SOLUBLE ADENYLYL CYCLASE"/>
    <property type="match status" value="1"/>
</dbReference>
<proteinExistence type="predicted"/>
<comment type="caution">
    <text evidence="5">The sequence shown here is derived from an EMBL/GenBank/DDBJ whole genome shotgun (WGS) entry which is preliminary data.</text>
</comment>
<feature type="compositionally biased region" description="Gly residues" evidence="3">
    <location>
        <begin position="1"/>
        <end position="16"/>
    </location>
</feature>
<dbReference type="InterPro" id="IPR016032">
    <property type="entry name" value="Sig_transdc_resp-reg_C-effctor"/>
</dbReference>
<evidence type="ECO:0000313" key="5">
    <source>
        <dbReference type="EMBL" id="MBB4892321.1"/>
    </source>
</evidence>
<dbReference type="GO" id="GO:0004016">
    <property type="term" value="F:adenylate cyclase activity"/>
    <property type="evidence" value="ECO:0007669"/>
    <property type="project" value="TreeGrafter"/>
</dbReference>
<dbReference type="Pfam" id="PF00196">
    <property type="entry name" value="GerE"/>
    <property type="match status" value="1"/>
</dbReference>
<evidence type="ECO:0000259" key="4">
    <source>
        <dbReference type="PROSITE" id="PS50043"/>
    </source>
</evidence>
<protein>
    <submittedName>
        <fullName evidence="5">DNA-binding CsgD family transcriptional regulator</fullName>
    </submittedName>
</protein>
<keyword evidence="5" id="KW-0238">DNA-binding</keyword>
<feature type="domain" description="HTH luxR-type" evidence="4">
    <location>
        <begin position="710"/>
        <end position="775"/>
    </location>
</feature>
<dbReference type="AlphaFoldDB" id="A0A7W7LMJ9"/>
<dbReference type="SMART" id="SM00421">
    <property type="entry name" value="HTH_LUXR"/>
    <property type="match status" value="1"/>
</dbReference>
<dbReference type="PROSITE" id="PS50043">
    <property type="entry name" value="HTH_LUXR_2"/>
    <property type="match status" value="1"/>
</dbReference>
<dbReference type="PROSITE" id="PS00622">
    <property type="entry name" value="HTH_LUXR_1"/>
    <property type="match status" value="1"/>
</dbReference>
<dbReference type="InterPro" id="IPR036388">
    <property type="entry name" value="WH-like_DNA-bd_sf"/>
</dbReference>
<evidence type="ECO:0000256" key="3">
    <source>
        <dbReference type="SAM" id="MobiDB-lite"/>
    </source>
</evidence>
<organism evidence="5 6">
    <name type="scientific">Streptomyces olivoverticillatus</name>
    <dbReference type="NCBI Taxonomy" id="66427"/>
    <lineage>
        <taxon>Bacteria</taxon>
        <taxon>Bacillati</taxon>
        <taxon>Actinomycetota</taxon>
        <taxon>Actinomycetes</taxon>
        <taxon>Kitasatosporales</taxon>
        <taxon>Streptomycetaceae</taxon>
        <taxon>Streptomyces</taxon>
    </lineage>
</organism>